<sequence>MIRAGRDRQVRRLADLAAKAGKTAKSFSNQKLHQVPGHPKPISSPEARVLLWDGEQVDAFHAGKPVPALPTKESRGDLLDRNEAAELAGVEPRTWDRYGNLPRMRPRPDPVVVAGVDHWRRGEVLDWLADRPGPGSSPGRPVGSREAAPRSSIAPRAARLLEREPAITAAAAAAELSVTVDTAQRALARARADAVRRLLQDDAELTAEGIRQRLGYPLWAAERTLKAAKEASEGSAAGGRPTNTSVRGEQG</sequence>
<dbReference type="AlphaFoldDB" id="S4A3M9"/>
<proteinExistence type="predicted"/>
<feature type="region of interest" description="Disordered" evidence="1">
    <location>
        <begin position="228"/>
        <end position="251"/>
    </location>
</feature>
<keyword evidence="3" id="KW-1185">Reference proteome</keyword>
<feature type="compositionally biased region" description="Low complexity" evidence="1">
    <location>
        <begin position="131"/>
        <end position="152"/>
    </location>
</feature>
<accession>S4A3M9</accession>
<comment type="caution">
    <text evidence="2">The sequence shown here is derived from an EMBL/GenBank/DDBJ whole genome shotgun (WGS) entry which is preliminary data.</text>
</comment>
<feature type="region of interest" description="Disordered" evidence="1">
    <location>
        <begin position="128"/>
        <end position="152"/>
    </location>
</feature>
<dbReference type="Proteomes" id="UP000014629">
    <property type="component" value="Unassembled WGS sequence"/>
</dbReference>
<feature type="compositionally biased region" description="Polar residues" evidence="1">
    <location>
        <begin position="241"/>
        <end position="251"/>
    </location>
</feature>
<dbReference type="PATRIC" id="fig|1286094.4.peg.1557"/>
<name>S4A3M9_9ACTN</name>
<feature type="region of interest" description="Disordered" evidence="1">
    <location>
        <begin position="21"/>
        <end position="44"/>
    </location>
</feature>
<reference evidence="2 3" key="1">
    <citation type="submission" date="2013-02" db="EMBL/GenBank/DDBJ databases">
        <title>Draft Genome Sequence of Streptomyces aurantiacus, Which Produces Setomimycin.</title>
        <authorList>
            <person name="Gruening B.A."/>
            <person name="Praeg A."/>
            <person name="Erxleben A."/>
            <person name="Guenther S."/>
            <person name="Mueller M."/>
        </authorList>
    </citation>
    <scope>NUCLEOTIDE SEQUENCE [LARGE SCALE GENOMIC DNA]</scope>
    <source>
        <strain evidence="2 3">JA 4570</strain>
    </source>
</reference>
<gene>
    <name evidence="2" type="ORF">STRAU_1580</name>
</gene>
<evidence type="ECO:0000256" key="1">
    <source>
        <dbReference type="SAM" id="MobiDB-lite"/>
    </source>
</evidence>
<evidence type="ECO:0000313" key="3">
    <source>
        <dbReference type="Proteomes" id="UP000014629"/>
    </source>
</evidence>
<evidence type="ECO:0000313" key="2">
    <source>
        <dbReference type="EMBL" id="EPH45315.1"/>
    </source>
</evidence>
<dbReference type="EMBL" id="AOPZ01000063">
    <property type="protein sequence ID" value="EPH45315.1"/>
    <property type="molecule type" value="Genomic_DNA"/>
</dbReference>
<organism evidence="2 3">
    <name type="scientific">Streptomyces aurantiacus JA 4570</name>
    <dbReference type="NCBI Taxonomy" id="1286094"/>
    <lineage>
        <taxon>Bacteria</taxon>
        <taxon>Bacillati</taxon>
        <taxon>Actinomycetota</taxon>
        <taxon>Actinomycetes</taxon>
        <taxon>Kitasatosporales</taxon>
        <taxon>Streptomycetaceae</taxon>
        <taxon>Streptomyces</taxon>
        <taxon>Streptomyces aurantiacus group</taxon>
    </lineage>
</organism>
<protein>
    <submittedName>
        <fullName evidence="2">Uncharacterized protein</fullName>
    </submittedName>
</protein>
<dbReference type="OrthoDB" id="4321893at2"/>
<dbReference type="RefSeq" id="WP_016639710.1">
    <property type="nucleotide sequence ID" value="NZ_AOPZ01000063.1"/>
</dbReference>